<keyword evidence="3" id="KW-1185">Reference proteome</keyword>
<feature type="signal peptide" evidence="1">
    <location>
        <begin position="1"/>
        <end position="19"/>
    </location>
</feature>
<accession>A0A9E2SDB9</accession>
<protein>
    <submittedName>
        <fullName evidence="2">DUF2911 domain-containing protein</fullName>
    </submittedName>
</protein>
<feature type="chain" id="PRO_5039219791" evidence="1">
    <location>
        <begin position="20"/>
        <end position="165"/>
    </location>
</feature>
<comment type="caution">
    <text evidence="2">The sequence shown here is derived from an EMBL/GenBank/DDBJ whole genome shotgun (WGS) entry which is preliminary data.</text>
</comment>
<organism evidence="2 3">
    <name type="scientific">Pinibacter aurantiacus</name>
    <dbReference type="NCBI Taxonomy" id="2851599"/>
    <lineage>
        <taxon>Bacteria</taxon>
        <taxon>Pseudomonadati</taxon>
        <taxon>Bacteroidota</taxon>
        <taxon>Chitinophagia</taxon>
        <taxon>Chitinophagales</taxon>
        <taxon>Chitinophagaceae</taxon>
        <taxon>Pinibacter</taxon>
    </lineage>
</organism>
<gene>
    <name evidence="2" type="ORF">KTO63_20255</name>
</gene>
<dbReference type="AlphaFoldDB" id="A0A9E2SDB9"/>
<dbReference type="EMBL" id="JAHSPG010000015">
    <property type="protein sequence ID" value="MBV4359514.1"/>
    <property type="molecule type" value="Genomic_DNA"/>
</dbReference>
<dbReference type="Pfam" id="PF11138">
    <property type="entry name" value="DUF2911"/>
    <property type="match status" value="1"/>
</dbReference>
<evidence type="ECO:0000313" key="3">
    <source>
        <dbReference type="Proteomes" id="UP000812270"/>
    </source>
</evidence>
<evidence type="ECO:0000313" key="2">
    <source>
        <dbReference type="EMBL" id="MBV4359514.1"/>
    </source>
</evidence>
<proteinExistence type="predicted"/>
<dbReference type="Proteomes" id="UP000812270">
    <property type="component" value="Unassembled WGS sequence"/>
</dbReference>
<reference evidence="2" key="1">
    <citation type="submission" date="2021-06" db="EMBL/GenBank/DDBJ databases">
        <authorList>
            <person name="Huq M.A."/>
        </authorList>
    </citation>
    <scope>NUCLEOTIDE SEQUENCE</scope>
    <source>
        <strain evidence="2">MAH-26</strain>
    </source>
</reference>
<dbReference type="InterPro" id="IPR021314">
    <property type="entry name" value="DUF2911"/>
</dbReference>
<keyword evidence="1" id="KW-0732">Signal</keyword>
<name>A0A9E2SDB9_9BACT</name>
<sequence length="165" mass="18611">MKHLLFLLIASTFMLPVFAQQKQRASPHDTVSAKNIEITYGRPYKKNREIFGSLVKYGEVWRTGADEATQITFKKDATFGGKPVKAGTYTLFTIPAEGEWTVILNGQLKQWGAYDYTKNKDKDVLQVKVPSKKIDSAVEQLTIRVEGSDILITWDKTQVTIPVKS</sequence>
<evidence type="ECO:0000256" key="1">
    <source>
        <dbReference type="SAM" id="SignalP"/>
    </source>
</evidence>
<dbReference type="RefSeq" id="WP_217793758.1">
    <property type="nucleotide sequence ID" value="NZ_JAHSPG010000015.1"/>
</dbReference>